<dbReference type="GO" id="GO:0006094">
    <property type="term" value="P:gluconeogenesis"/>
    <property type="evidence" value="ECO:0007669"/>
    <property type="project" value="UniProtKB-UniRule"/>
</dbReference>
<dbReference type="GO" id="GO:0051156">
    <property type="term" value="P:glucose 6-phosphate metabolic process"/>
    <property type="evidence" value="ECO:0007669"/>
    <property type="project" value="TreeGrafter"/>
</dbReference>
<dbReference type="GO" id="GO:0097367">
    <property type="term" value="F:carbohydrate derivative binding"/>
    <property type="evidence" value="ECO:0007669"/>
    <property type="project" value="InterPro"/>
</dbReference>
<keyword evidence="3 8" id="KW-0312">Gluconeogenesis</keyword>
<evidence type="ECO:0000256" key="8">
    <source>
        <dbReference type="HAMAP-Rule" id="MF_00473"/>
    </source>
</evidence>
<dbReference type="InterPro" id="IPR035476">
    <property type="entry name" value="SIS_PGI_1"/>
</dbReference>
<keyword evidence="5 8" id="KW-0324">Glycolysis</keyword>
<sequence length="452" mass="50122">MVQLDLRFANKFVSLHEVDQFQPVIEDAHRRLHSGQVPGADYLGWLHLPSEVIKSGYDDLTSAAREIRESADALVVIGIGGSYLGARAAFEWMKPEYYNQLPREVRGGPELYFAGNHLSAAAQKDLLRVLEGKRVYLNVISKSGTTTEPAVAFRILRSWLQQQVGPDEAKRRIYITTDAHKGALKELSDTEGYRTFVVPDDVGGRYSVLTPVGLLPLASVGVDIAAMLEGAANAEEKLNTPELSDNPAYQYAAVRNALYRKGKNTEIFAYYEPSLKMVAEWWKQLFGESEGKDHKGIYPASVGYTTDLHSMGQFVQEGYRNLFETVVRIENPVSELTLPSTPDVQDGLEYLAGKPLAFINDQARLATQIAHVDGEVPNLLLNVNDQSARSLGELFYFFELACAMSGQLQGVNAFNQPGVEAYKINMFALLGKPGYEQQRRDLIGQLEQPAKG</sequence>
<dbReference type="PROSITE" id="PS51463">
    <property type="entry name" value="P_GLUCOSE_ISOMERASE_3"/>
    <property type="match status" value="1"/>
</dbReference>
<evidence type="ECO:0000256" key="4">
    <source>
        <dbReference type="ARBA" id="ARBA00022490"/>
    </source>
</evidence>
<comment type="pathway">
    <text evidence="1 8 9">Carbohydrate degradation; glycolysis; D-glyceraldehyde 3-phosphate and glycerone phosphate from D-glucose: step 2/4.</text>
</comment>
<evidence type="ECO:0000256" key="3">
    <source>
        <dbReference type="ARBA" id="ARBA00022432"/>
    </source>
</evidence>
<comment type="subcellular location">
    <subcellularLocation>
        <location evidence="8">Cytoplasm</location>
    </subcellularLocation>
</comment>
<dbReference type="GO" id="GO:0005829">
    <property type="term" value="C:cytosol"/>
    <property type="evidence" value="ECO:0007669"/>
    <property type="project" value="TreeGrafter"/>
</dbReference>
<comment type="catalytic activity">
    <reaction evidence="7 8 9">
        <text>alpha-D-glucose 6-phosphate = beta-D-fructose 6-phosphate</text>
        <dbReference type="Rhea" id="RHEA:11816"/>
        <dbReference type="ChEBI" id="CHEBI:57634"/>
        <dbReference type="ChEBI" id="CHEBI:58225"/>
        <dbReference type="EC" id="5.3.1.9"/>
    </reaction>
</comment>
<dbReference type="InterPro" id="IPR035482">
    <property type="entry name" value="SIS_PGI_2"/>
</dbReference>
<evidence type="ECO:0000313" key="10">
    <source>
        <dbReference type="EMBL" id="QSO46430.1"/>
    </source>
</evidence>
<dbReference type="CDD" id="cd05015">
    <property type="entry name" value="SIS_PGI_1"/>
    <property type="match status" value="1"/>
</dbReference>
<evidence type="ECO:0000313" key="11">
    <source>
        <dbReference type="Proteomes" id="UP000663505"/>
    </source>
</evidence>
<reference evidence="10 11" key="1">
    <citation type="submission" date="2021-02" db="EMBL/GenBank/DDBJ databases">
        <title>Alicyclobacillus curvatus sp. nov. and Alicyclobacillus mengziensis sp. nov., two acidophilic bacteria isolated from acid mine drainage.</title>
        <authorList>
            <person name="Huang Y."/>
        </authorList>
    </citation>
    <scope>NUCLEOTIDE SEQUENCE [LARGE SCALE GENOMIC DNA]</scope>
    <source>
        <strain evidence="10 11">S30H14</strain>
    </source>
</reference>
<evidence type="ECO:0000256" key="9">
    <source>
        <dbReference type="RuleBase" id="RU000612"/>
    </source>
</evidence>
<protein>
    <recommendedName>
        <fullName evidence="8">Glucose-6-phosphate isomerase</fullName>
        <shortName evidence="8">GPI</shortName>
        <ecNumber evidence="8">5.3.1.9</ecNumber>
    </recommendedName>
    <alternativeName>
        <fullName evidence="8">Phosphoglucose isomerase</fullName>
        <shortName evidence="8">PGI</shortName>
    </alternativeName>
    <alternativeName>
        <fullName evidence="8">Phosphohexose isomerase</fullName>
        <shortName evidence="8">PHI</shortName>
    </alternativeName>
</protein>
<organism evidence="10 11">
    <name type="scientific">Alicyclobacillus mengziensis</name>
    <dbReference type="NCBI Taxonomy" id="2931921"/>
    <lineage>
        <taxon>Bacteria</taxon>
        <taxon>Bacillati</taxon>
        <taxon>Bacillota</taxon>
        <taxon>Bacilli</taxon>
        <taxon>Bacillales</taxon>
        <taxon>Alicyclobacillaceae</taxon>
        <taxon>Alicyclobacillus</taxon>
    </lineage>
</organism>
<dbReference type="CDD" id="cd05016">
    <property type="entry name" value="SIS_PGI_2"/>
    <property type="match status" value="1"/>
</dbReference>
<dbReference type="GO" id="GO:0004347">
    <property type="term" value="F:glucose-6-phosphate isomerase activity"/>
    <property type="evidence" value="ECO:0007669"/>
    <property type="project" value="UniProtKB-UniRule"/>
</dbReference>
<comment type="caution">
    <text evidence="8">Lacks conserved residue(s) required for the propagation of feature annotation.</text>
</comment>
<dbReference type="AlphaFoldDB" id="A0A9X7Z6M7"/>
<evidence type="ECO:0000256" key="1">
    <source>
        <dbReference type="ARBA" id="ARBA00004926"/>
    </source>
</evidence>
<dbReference type="PANTHER" id="PTHR11469">
    <property type="entry name" value="GLUCOSE-6-PHOSPHATE ISOMERASE"/>
    <property type="match status" value="1"/>
</dbReference>
<dbReference type="GO" id="GO:0006096">
    <property type="term" value="P:glycolytic process"/>
    <property type="evidence" value="ECO:0007669"/>
    <property type="project" value="UniProtKB-UniRule"/>
</dbReference>
<gene>
    <name evidence="8" type="primary">pgi</name>
    <name evidence="10" type="ORF">JZ786_18405</name>
</gene>
<keyword evidence="11" id="KW-1185">Reference proteome</keyword>
<comment type="pathway">
    <text evidence="8">Carbohydrate biosynthesis; gluconeogenesis.</text>
</comment>
<keyword evidence="4 8" id="KW-0963">Cytoplasm</keyword>
<accession>A0A9X7Z6M7</accession>
<dbReference type="InterPro" id="IPR001672">
    <property type="entry name" value="G6P_Isomerase"/>
</dbReference>
<evidence type="ECO:0000256" key="6">
    <source>
        <dbReference type="ARBA" id="ARBA00023235"/>
    </source>
</evidence>
<dbReference type="EMBL" id="CP071182">
    <property type="protein sequence ID" value="QSO46430.1"/>
    <property type="molecule type" value="Genomic_DNA"/>
</dbReference>
<dbReference type="EC" id="5.3.1.9" evidence="8"/>
<dbReference type="FunFam" id="3.40.50.10490:FF:000015">
    <property type="entry name" value="Glucose-6-phosphate isomerase"/>
    <property type="match status" value="1"/>
</dbReference>
<dbReference type="PANTHER" id="PTHR11469:SF1">
    <property type="entry name" value="GLUCOSE-6-PHOSPHATE ISOMERASE"/>
    <property type="match status" value="1"/>
</dbReference>
<dbReference type="Gene3D" id="3.40.50.10490">
    <property type="entry name" value="Glucose-6-phosphate isomerase like protein, domain 1"/>
    <property type="match status" value="2"/>
</dbReference>
<feature type="active site" description="Proton donor" evidence="8">
    <location>
        <position position="288"/>
    </location>
</feature>
<dbReference type="GO" id="GO:0048029">
    <property type="term" value="F:monosaccharide binding"/>
    <property type="evidence" value="ECO:0007669"/>
    <property type="project" value="TreeGrafter"/>
</dbReference>
<evidence type="ECO:0000256" key="2">
    <source>
        <dbReference type="ARBA" id="ARBA00006604"/>
    </source>
</evidence>
<dbReference type="InterPro" id="IPR046348">
    <property type="entry name" value="SIS_dom_sf"/>
</dbReference>
<evidence type="ECO:0000256" key="7">
    <source>
        <dbReference type="ARBA" id="ARBA00029321"/>
    </source>
</evidence>
<name>A0A9X7Z6M7_9BACL</name>
<dbReference type="InterPro" id="IPR018189">
    <property type="entry name" value="Phosphoglucose_isomerase_CS"/>
</dbReference>
<dbReference type="RefSeq" id="WP_206655799.1">
    <property type="nucleotide sequence ID" value="NZ_CP071182.1"/>
</dbReference>
<comment type="function">
    <text evidence="8">Catalyzes the reversible isomerization of glucose-6-phosphate to fructose-6-phosphate.</text>
</comment>
<proteinExistence type="inferred from homology"/>
<dbReference type="NCBIfam" id="NF010697">
    <property type="entry name" value="PRK14097.1"/>
    <property type="match status" value="1"/>
</dbReference>
<dbReference type="Proteomes" id="UP000663505">
    <property type="component" value="Chromosome"/>
</dbReference>
<comment type="similarity">
    <text evidence="2 8 9">Belongs to the GPI family.</text>
</comment>
<evidence type="ECO:0000256" key="5">
    <source>
        <dbReference type="ARBA" id="ARBA00023152"/>
    </source>
</evidence>
<dbReference type="PRINTS" id="PR00662">
    <property type="entry name" value="G6PISOMERASE"/>
</dbReference>
<dbReference type="HAMAP" id="MF_00473">
    <property type="entry name" value="G6P_isomerase"/>
    <property type="match status" value="1"/>
</dbReference>
<dbReference type="PROSITE" id="PS00765">
    <property type="entry name" value="P_GLUCOSE_ISOMERASE_1"/>
    <property type="match status" value="1"/>
</dbReference>
<dbReference type="SUPFAM" id="SSF53697">
    <property type="entry name" value="SIS domain"/>
    <property type="match status" value="1"/>
</dbReference>
<feature type="active site" evidence="8">
    <location>
        <position position="423"/>
    </location>
</feature>
<dbReference type="FunFam" id="3.40.50.10490:FF:000016">
    <property type="entry name" value="Glucose-6-phosphate isomerase"/>
    <property type="match status" value="1"/>
</dbReference>
<dbReference type="Pfam" id="PF00342">
    <property type="entry name" value="PGI"/>
    <property type="match status" value="1"/>
</dbReference>
<keyword evidence="6 8" id="KW-0413">Isomerase</keyword>
<dbReference type="KEGG" id="afx:JZ786_18405"/>